<proteinExistence type="predicted"/>
<keyword evidence="3" id="KW-0378">Hydrolase</keyword>
<feature type="domain" description="SF4 helicase" evidence="2">
    <location>
        <begin position="22"/>
        <end position="293"/>
    </location>
</feature>
<reference evidence="3 4" key="1">
    <citation type="submission" date="2019-02" db="EMBL/GenBank/DDBJ databases">
        <title>Deep-cultivation of Planctomycetes and their phenomic and genomic characterization uncovers novel biology.</title>
        <authorList>
            <person name="Wiegand S."/>
            <person name="Jogler M."/>
            <person name="Boedeker C."/>
            <person name="Pinto D."/>
            <person name="Vollmers J."/>
            <person name="Rivas-Marin E."/>
            <person name="Kohn T."/>
            <person name="Peeters S.H."/>
            <person name="Heuer A."/>
            <person name="Rast P."/>
            <person name="Oberbeckmann S."/>
            <person name="Bunk B."/>
            <person name="Jeske O."/>
            <person name="Meyerdierks A."/>
            <person name="Storesund J.E."/>
            <person name="Kallscheuer N."/>
            <person name="Luecker S."/>
            <person name="Lage O.M."/>
            <person name="Pohl T."/>
            <person name="Merkel B.J."/>
            <person name="Hornburger P."/>
            <person name="Mueller R.-W."/>
            <person name="Bruemmer F."/>
            <person name="Labrenz M."/>
            <person name="Spormann A.M."/>
            <person name="Op den Camp H."/>
            <person name="Overmann J."/>
            <person name="Amann R."/>
            <person name="Jetten M.S.M."/>
            <person name="Mascher T."/>
            <person name="Medema M.H."/>
            <person name="Devos D.P."/>
            <person name="Kaster A.-K."/>
            <person name="Ovreas L."/>
            <person name="Rohde M."/>
            <person name="Galperin M.Y."/>
            <person name="Jogler C."/>
        </authorList>
    </citation>
    <scope>NUCLEOTIDE SEQUENCE [LARGE SCALE GENOMIC DNA]</scope>
    <source>
        <strain evidence="3 4">FF011L</strain>
    </source>
</reference>
<dbReference type="GO" id="GO:0003678">
    <property type="term" value="F:DNA helicase activity"/>
    <property type="evidence" value="ECO:0007669"/>
    <property type="project" value="InterPro"/>
</dbReference>
<dbReference type="Gene3D" id="3.40.50.300">
    <property type="entry name" value="P-loop containing nucleotide triphosphate hydrolases"/>
    <property type="match status" value="1"/>
</dbReference>
<dbReference type="InterPro" id="IPR007694">
    <property type="entry name" value="DNA_helicase_DnaB-like_C"/>
</dbReference>
<keyword evidence="4" id="KW-1185">Reference proteome</keyword>
<keyword evidence="3" id="KW-0067">ATP-binding</keyword>
<dbReference type="PANTHER" id="PTHR30153">
    <property type="entry name" value="REPLICATIVE DNA HELICASE DNAB"/>
    <property type="match status" value="1"/>
</dbReference>
<evidence type="ECO:0000313" key="3">
    <source>
        <dbReference type="EMBL" id="QDS91833.1"/>
    </source>
</evidence>
<organism evidence="3 4">
    <name type="scientific">Roseimaritima multifibrata</name>
    <dbReference type="NCBI Taxonomy" id="1930274"/>
    <lineage>
        <taxon>Bacteria</taxon>
        <taxon>Pseudomonadati</taxon>
        <taxon>Planctomycetota</taxon>
        <taxon>Planctomycetia</taxon>
        <taxon>Pirellulales</taxon>
        <taxon>Pirellulaceae</taxon>
        <taxon>Roseimaritima</taxon>
    </lineage>
</organism>
<dbReference type="GO" id="GO:0006260">
    <property type="term" value="P:DNA replication"/>
    <property type="evidence" value="ECO:0007669"/>
    <property type="project" value="InterPro"/>
</dbReference>
<dbReference type="GO" id="GO:0005524">
    <property type="term" value="F:ATP binding"/>
    <property type="evidence" value="ECO:0007669"/>
    <property type="project" value="InterPro"/>
</dbReference>
<dbReference type="EMBL" id="CP036262">
    <property type="protein sequence ID" value="QDS91833.1"/>
    <property type="molecule type" value="Genomic_DNA"/>
</dbReference>
<dbReference type="InterPro" id="IPR027417">
    <property type="entry name" value="P-loop_NTPase"/>
</dbReference>
<dbReference type="AlphaFoldDB" id="A0A517MAC6"/>
<dbReference type="Proteomes" id="UP000320672">
    <property type="component" value="Chromosome"/>
</dbReference>
<gene>
    <name evidence="3" type="ORF">FF011L_05680</name>
</gene>
<sequence length="310" mass="33732">MTNDTKSASPLSRRLIRGSTAFDKIVNGIKQGKKDKLFDCGYALRGIEIGPGILTLIGAPPGRGKTALTMQATYEAVQREPGLHAVVASLEVTEETLIKRRIAKEIGVSFEAVRFNRLTDRQRSKIAGLSKFREMLDSIDFVPESACGLGDLKTLMTDRVKPGLLVLDYIQLFGSEMDDPKARAALTMATARRFCAEGWAVVAVSAFSRNQSISGRSRTKGASLESFRDSSAIEYSGAAAYALDEASNCKGVDPPPIRQMSLRCLKNRNGECRHINLWFNGPQLSFSRDEPDTDTVSANSSPSESQGGVF</sequence>
<name>A0A517MAC6_9BACT</name>
<dbReference type="Pfam" id="PF03796">
    <property type="entry name" value="DnaB_C"/>
    <property type="match status" value="1"/>
</dbReference>
<dbReference type="OrthoDB" id="8417311at2"/>
<feature type="region of interest" description="Disordered" evidence="1">
    <location>
        <begin position="286"/>
        <end position="310"/>
    </location>
</feature>
<dbReference type="RefSeq" id="WP_145350018.1">
    <property type="nucleotide sequence ID" value="NZ_CP036262.1"/>
</dbReference>
<dbReference type="KEGG" id="rml:FF011L_05680"/>
<protein>
    <submittedName>
        <fullName evidence="3">Replicative DNA helicase</fullName>
    </submittedName>
</protein>
<dbReference type="PROSITE" id="PS51199">
    <property type="entry name" value="SF4_HELICASE"/>
    <property type="match status" value="1"/>
</dbReference>
<evidence type="ECO:0000313" key="4">
    <source>
        <dbReference type="Proteomes" id="UP000320672"/>
    </source>
</evidence>
<keyword evidence="3" id="KW-0347">Helicase</keyword>
<dbReference type="SUPFAM" id="SSF52540">
    <property type="entry name" value="P-loop containing nucleoside triphosphate hydrolases"/>
    <property type="match status" value="1"/>
</dbReference>
<evidence type="ECO:0000259" key="2">
    <source>
        <dbReference type="PROSITE" id="PS51199"/>
    </source>
</evidence>
<dbReference type="GO" id="GO:0005829">
    <property type="term" value="C:cytosol"/>
    <property type="evidence" value="ECO:0007669"/>
    <property type="project" value="TreeGrafter"/>
</dbReference>
<keyword evidence="3" id="KW-0547">Nucleotide-binding</keyword>
<evidence type="ECO:0000256" key="1">
    <source>
        <dbReference type="SAM" id="MobiDB-lite"/>
    </source>
</evidence>
<feature type="compositionally biased region" description="Polar residues" evidence="1">
    <location>
        <begin position="294"/>
        <end position="310"/>
    </location>
</feature>
<dbReference type="PANTHER" id="PTHR30153:SF2">
    <property type="entry name" value="REPLICATIVE DNA HELICASE"/>
    <property type="match status" value="1"/>
</dbReference>
<accession>A0A517MAC6</accession>